<protein>
    <recommendedName>
        <fullName evidence="4">UBN2_2 domain-containing protein</fullName>
    </recommendedName>
</protein>
<proteinExistence type="predicted"/>
<evidence type="ECO:0000313" key="3">
    <source>
        <dbReference type="Proteomes" id="UP000826656"/>
    </source>
</evidence>
<evidence type="ECO:0000313" key="2">
    <source>
        <dbReference type="EMBL" id="KAH0755134.1"/>
    </source>
</evidence>
<dbReference type="PANTHER" id="PTHR35317">
    <property type="entry name" value="OS04G0629600 PROTEIN"/>
    <property type="match status" value="1"/>
</dbReference>
<comment type="caution">
    <text evidence="2">The sequence shown here is derived from an EMBL/GenBank/DDBJ whole genome shotgun (WGS) entry which is preliminary data.</text>
</comment>
<dbReference type="Pfam" id="PF14223">
    <property type="entry name" value="Retrotran_gag_2"/>
    <property type="match status" value="1"/>
</dbReference>
<evidence type="ECO:0000256" key="1">
    <source>
        <dbReference type="SAM" id="MobiDB-lite"/>
    </source>
</evidence>
<dbReference type="EMBL" id="JAIVGD010000018">
    <property type="protein sequence ID" value="KAH0755134.1"/>
    <property type="molecule type" value="Genomic_DNA"/>
</dbReference>
<reference evidence="2 3" key="1">
    <citation type="journal article" date="2021" name="bioRxiv">
        <title>Chromosome-scale and haplotype-resolved genome assembly of a tetraploid potato cultivar.</title>
        <authorList>
            <person name="Sun H."/>
            <person name="Jiao W.-B."/>
            <person name="Krause K."/>
            <person name="Campoy J.A."/>
            <person name="Goel M."/>
            <person name="Folz-Donahue K."/>
            <person name="Kukat C."/>
            <person name="Huettel B."/>
            <person name="Schneeberger K."/>
        </authorList>
    </citation>
    <scope>NUCLEOTIDE SEQUENCE [LARGE SCALE GENOMIC DNA]</scope>
    <source>
        <strain evidence="2">SolTubOtavaFocal</strain>
        <tissue evidence="2">Leaves</tissue>
    </source>
</reference>
<feature type="region of interest" description="Disordered" evidence="1">
    <location>
        <begin position="191"/>
        <end position="210"/>
    </location>
</feature>
<evidence type="ECO:0008006" key="4">
    <source>
        <dbReference type="Google" id="ProtNLM"/>
    </source>
</evidence>
<name>A0ABQ7UTN3_SOLTU</name>
<keyword evidence="3" id="KW-1185">Reference proteome</keyword>
<sequence length="210" mass="24026">MASKSFIAYLNKGEKLNGGTYDIWSQKGDTAQHRMDFEAYKAWKKANFIARGIIVSSIVDDLIHECEKFPTAYAMRAYLRGMYGGAFVTRLRQLTIKFDTYKKYHDQNIKQHLRVMANMIAQLKSVGHVLSDEQQVQAVIRSLPNNWEHLKVNLTHNDSIKTFSDVARHVELKDECLGAAKAASHAFVAESNGTKSSGFKRKKNWKRQRN</sequence>
<dbReference type="Proteomes" id="UP000826656">
    <property type="component" value="Unassembled WGS sequence"/>
</dbReference>
<accession>A0ABQ7UTN3</accession>
<dbReference type="PANTHER" id="PTHR35317:SF18">
    <property type="entry name" value="RNA-DIRECTED DNA POLYMERASE"/>
    <property type="match status" value="1"/>
</dbReference>
<gene>
    <name evidence="2" type="ORF">KY290_025404</name>
</gene>
<organism evidence="2 3">
    <name type="scientific">Solanum tuberosum</name>
    <name type="common">Potato</name>
    <dbReference type="NCBI Taxonomy" id="4113"/>
    <lineage>
        <taxon>Eukaryota</taxon>
        <taxon>Viridiplantae</taxon>
        <taxon>Streptophyta</taxon>
        <taxon>Embryophyta</taxon>
        <taxon>Tracheophyta</taxon>
        <taxon>Spermatophyta</taxon>
        <taxon>Magnoliopsida</taxon>
        <taxon>eudicotyledons</taxon>
        <taxon>Gunneridae</taxon>
        <taxon>Pentapetalae</taxon>
        <taxon>asterids</taxon>
        <taxon>lamiids</taxon>
        <taxon>Solanales</taxon>
        <taxon>Solanaceae</taxon>
        <taxon>Solanoideae</taxon>
        <taxon>Solaneae</taxon>
        <taxon>Solanum</taxon>
    </lineage>
</organism>
<feature type="compositionally biased region" description="Basic residues" evidence="1">
    <location>
        <begin position="198"/>
        <end position="210"/>
    </location>
</feature>